<evidence type="ECO:0000313" key="2">
    <source>
        <dbReference type="Proteomes" id="UP001626550"/>
    </source>
</evidence>
<accession>A0ABD2PQT0</accession>
<protein>
    <submittedName>
        <fullName evidence="1">Zinc finger SWIM domain-containing protein 8</fullName>
    </submittedName>
</protein>
<sequence length="364" mass="39736">ILRLQEDILSLLRVLSGSSTSTALSFDARTVNFERWGGGVNQPQSTASDPALFVSAHVPRQEAFHRRNKWSRLDVELAFRLGTVSLSLPRLPASRPALEIRLFDLESTILNLLCRLPLSTHCPHALDVLRKEAKSLTRLDTLDPIRKSLMVPFSLSMYVFHQLAGAEMLRNSTSTATPSASPQIHIAPERVIVPDSELLTSSPERNRAPPYSIMGMAPSAPELRNNVRQPGSSCAHYCINYGAFVVSSGIPLAKAIQDVWKLKNDTPSNAVFVGGSESASLDLPSQTSKETTMATTTIIRYDEEAAFQAALSALKMRSILPAATFGINSSPLLSNQYSAAPLGLFCVQLEAQRIRYFQGKSASV</sequence>
<reference evidence="1 2" key="1">
    <citation type="submission" date="2024-11" db="EMBL/GenBank/DDBJ databases">
        <title>Adaptive evolution of stress response genes in parasites aligns with host niche diversity.</title>
        <authorList>
            <person name="Hahn C."/>
            <person name="Resl P."/>
        </authorList>
    </citation>
    <scope>NUCLEOTIDE SEQUENCE [LARGE SCALE GENOMIC DNA]</scope>
    <source>
        <strain evidence="1">EGGRZ-B1_66</strain>
        <tissue evidence="1">Body</tissue>
    </source>
</reference>
<gene>
    <name evidence="1" type="primary">ZSWIM8_4</name>
    <name evidence="1" type="ORF">Ciccas_013382</name>
</gene>
<keyword evidence="2" id="KW-1185">Reference proteome</keyword>
<feature type="non-terminal residue" evidence="1">
    <location>
        <position position="1"/>
    </location>
</feature>
<proteinExistence type="predicted"/>
<evidence type="ECO:0000313" key="1">
    <source>
        <dbReference type="EMBL" id="KAL3308091.1"/>
    </source>
</evidence>
<comment type="caution">
    <text evidence="1">The sequence shown here is derived from an EMBL/GenBank/DDBJ whole genome shotgun (WGS) entry which is preliminary data.</text>
</comment>
<organism evidence="1 2">
    <name type="scientific">Cichlidogyrus casuarinus</name>
    <dbReference type="NCBI Taxonomy" id="1844966"/>
    <lineage>
        <taxon>Eukaryota</taxon>
        <taxon>Metazoa</taxon>
        <taxon>Spiralia</taxon>
        <taxon>Lophotrochozoa</taxon>
        <taxon>Platyhelminthes</taxon>
        <taxon>Monogenea</taxon>
        <taxon>Monopisthocotylea</taxon>
        <taxon>Dactylogyridea</taxon>
        <taxon>Ancyrocephalidae</taxon>
        <taxon>Cichlidogyrus</taxon>
    </lineage>
</organism>
<dbReference type="Proteomes" id="UP001626550">
    <property type="component" value="Unassembled WGS sequence"/>
</dbReference>
<dbReference type="EMBL" id="JBJKFK010005897">
    <property type="protein sequence ID" value="KAL3308091.1"/>
    <property type="molecule type" value="Genomic_DNA"/>
</dbReference>
<dbReference type="AlphaFoldDB" id="A0ABD2PQT0"/>
<name>A0ABD2PQT0_9PLAT</name>